<name>D1AM59_SEBTE</name>
<evidence type="ECO:0000313" key="2">
    <source>
        <dbReference type="Proteomes" id="UP000000845"/>
    </source>
</evidence>
<reference evidence="1 2" key="2">
    <citation type="journal article" date="2010" name="Stand. Genomic Sci.">
        <title>Complete genome sequence of Sebaldella termitidis type strain (NCTC 11300).</title>
        <authorList>
            <person name="Harmon-Smith M."/>
            <person name="Celia L."/>
            <person name="Chertkov O."/>
            <person name="Lapidus A."/>
            <person name="Copeland A."/>
            <person name="Glavina Del Rio T."/>
            <person name="Nolan M."/>
            <person name="Lucas S."/>
            <person name="Tice H."/>
            <person name="Cheng J.F."/>
            <person name="Han C."/>
            <person name="Detter J.C."/>
            <person name="Bruce D."/>
            <person name="Goodwin L."/>
            <person name="Pitluck S."/>
            <person name="Pati A."/>
            <person name="Liolios K."/>
            <person name="Ivanova N."/>
            <person name="Mavromatis K."/>
            <person name="Mikhailova N."/>
            <person name="Chen A."/>
            <person name="Palaniappan K."/>
            <person name="Land M."/>
            <person name="Hauser L."/>
            <person name="Chang Y.J."/>
            <person name="Jeffries C.D."/>
            <person name="Brettin T."/>
            <person name="Goker M."/>
            <person name="Beck B."/>
            <person name="Bristow J."/>
            <person name="Eisen J.A."/>
            <person name="Markowitz V."/>
            <person name="Hugenholtz P."/>
            <person name="Kyrpides N.C."/>
            <person name="Klenk H.P."/>
            <person name="Chen F."/>
        </authorList>
    </citation>
    <scope>NUCLEOTIDE SEQUENCE [LARGE SCALE GENOMIC DNA]</scope>
    <source>
        <strain evidence="2">ATCC 33386 / NCTC 11300</strain>
    </source>
</reference>
<evidence type="ECO:0000313" key="1">
    <source>
        <dbReference type="EMBL" id="ACZ09433.1"/>
    </source>
</evidence>
<sequence>MILLEKLFSKYSKKELEGIFPRQYVYELVNYRIHAKLTSIASRVDVVNELNYTYEDFLTDHENYAEYKENKLLFDLYKKGITAKDAAIKFDYNETSFLVYLRNGIPLNKGTKIEKMKAYYIEDKIDIQGMKYKIFDNHCELYASKEELEKFRDKYNIDEDIIYSETKKTWHLAFTGYWFYLIKYNKIKGVL</sequence>
<dbReference type="HOGENOM" id="CLU_1440139_0_0_0"/>
<proteinExistence type="predicted"/>
<organism evidence="1 2">
    <name type="scientific">Sebaldella termitidis (strain ATCC 33386 / NCTC 11300)</name>
    <dbReference type="NCBI Taxonomy" id="526218"/>
    <lineage>
        <taxon>Bacteria</taxon>
        <taxon>Fusobacteriati</taxon>
        <taxon>Fusobacteriota</taxon>
        <taxon>Fusobacteriia</taxon>
        <taxon>Fusobacteriales</taxon>
        <taxon>Leptotrichiaceae</taxon>
        <taxon>Sebaldella</taxon>
    </lineage>
</organism>
<gene>
    <name evidence="1" type="ordered locus">Sterm_2584</name>
</gene>
<dbReference type="Proteomes" id="UP000000845">
    <property type="component" value="Chromosome"/>
</dbReference>
<reference evidence="2" key="1">
    <citation type="submission" date="2009-09" db="EMBL/GenBank/DDBJ databases">
        <title>The complete chromosome of Sebaldella termitidis ATCC 33386.</title>
        <authorList>
            <consortium name="US DOE Joint Genome Institute (JGI-PGF)"/>
            <person name="Lucas S."/>
            <person name="Copeland A."/>
            <person name="Lapidus A."/>
            <person name="Glavina del Rio T."/>
            <person name="Dalin E."/>
            <person name="Tice H."/>
            <person name="Bruce D."/>
            <person name="Goodwin L."/>
            <person name="Pitluck S."/>
            <person name="Kyrpides N."/>
            <person name="Mavromatis K."/>
            <person name="Ivanova N."/>
            <person name="Mikhailova N."/>
            <person name="Sims D."/>
            <person name="Meincke L."/>
            <person name="Brettin T."/>
            <person name="Detter J.C."/>
            <person name="Han C."/>
            <person name="Larimer F."/>
            <person name="Land M."/>
            <person name="Hauser L."/>
            <person name="Markowitz V."/>
            <person name="Cheng J.F."/>
            <person name="Hugenholtz P."/>
            <person name="Woyke T."/>
            <person name="Wu D."/>
            <person name="Eisen J.A."/>
        </authorList>
    </citation>
    <scope>NUCLEOTIDE SEQUENCE [LARGE SCALE GENOMIC DNA]</scope>
    <source>
        <strain evidence="2">ATCC 33386 / NCTC 11300</strain>
    </source>
</reference>
<accession>D1AM59</accession>
<dbReference type="EMBL" id="CP001739">
    <property type="protein sequence ID" value="ACZ09433.1"/>
    <property type="molecule type" value="Genomic_DNA"/>
</dbReference>
<dbReference type="eggNOG" id="ENOG5033N1W">
    <property type="taxonomic scope" value="Bacteria"/>
</dbReference>
<keyword evidence="2" id="KW-1185">Reference proteome</keyword>
<dbReference type="KEGG" id="str:Sterm_2584"/>
<protein>
    <submittedName>
        <fullName evidence="1">Uncharacterized protein</fullName>
    </submittedName>
</protein>
<dbReference type="STRING" id="526218.Sterm_2584"/>
<dbReference type="AlphaFoldDB" id="D1AM59"/>
<dbReference type="RefSeq" id="WP_012862027.1">
    <property type="nucleotide sequence ID" value="NC_013517.1"/>
</dbReference>